<proteinExistence type="predicted"/>
<sequence length="127" mass="13673">MNLEKVIFAFFIVFAATLNFGFFIGEIDRPELHNIYELFAAIVVNIIATVLKFGDRTQLGAVLLSTSLVADIQLIAAAVVWAVVVHVTGTGMTPEHTSSVVSLSGGALLANIVSLVILIVETVMMRR</sequence>
<dbReference type="Proteomes" id="UP000265955">
    <property type="component" value="Unassembled WGS sequence"/>
</dbReference>
<keyword evidence="3" id="KW-1185">Reference proteome</keyword>
<dbReference type="RefSeq" id="WP_119767941.1">
    <property type="nucleotide sequence ID" value="NZ_QYUO01000001.1"/>
</dbReference>
<protein>
    <submittedName>
        <fullName evidence="2">Uncharacterized protein</fullName>
    </submittedName>
</protein>
<feature type="transmembrane region" description="Helical" evidence="1">
    <location>
        <begin position="7"/>
        <end position="24"/>
    </location>
</feature>
<evidence type="ECO:0000313" key="3">
    <source>
        <dbReference type="Proteomes" id="UP000265955"/>
    </source>
</evidence>
<keyword evidence="1" id="KW-0812">Transmembrane</keyword>
<organism evidence="2 3">
    <name type="scientific">Noviherbaspirillum saxi</name>
    <dbReference type="NCBI Taxonomy" id="2320863"/>
    <lineage>
        <taxon>Bacteria</taxon>
        <taxon>Pseudomonadati</taxon>
        <taxon>Pseudomonadota</taxon>
        <taxon>Betaproteobacteria</taxon>
        <taxon>Burkholderiales</taxon>
        <taxon>Oxalobacteraceae</taxon>
        <taxon>Noviherbaspirillum</taxon>
    </lineage>
</organism>
<feature type="transmembrane region" description="Helical" evidence="1">
    <location>
        <begin position="36"/>
        <end position="54"/>
    </location>
</feature>
<dbReference type="InterPro" id="IPR045655">
    <property type="entry name" value="DUF6394"/>
</dbReference>
<reference evidence="3" key="1">
    <citation type="submission" date="2018-09" db="EMBL/GenBank/DDBJ databases">
        <authorList>
            <person name="Zhu H."/>
        </authorList>
    </citation>
    <scope>NUCLEOTIDE SEQUENCE [LARGE SCALE GENOMIC DNA]</scope>
    <source>
        <strain evidence="3">K1R23-30</strain>
    </source>
</reference>
<accession>A0A3A3FP57</accession>
<gene>
    <name evidence="2" type="ORF">D3871_05310</name>
</gene>
<dbReference type="AlphaFoldDB" id="A0A3A3FP57"/>
<evidence type="ECO:0000313" key="2">
    <source>
        <dbReference type="EMBL" id="RJF97997.1"/>
    </source>
</evidence>
<evidence type="ECO:0000256" key="1">
    <source>
        <dbReference type="SAM" id="Phobius"/>
    </source>
</evidence>
<name>A0A3A3FP57_9BURK</name>
<keyword evidence="1" id="KW-0472">Membrane</keyword>
<dbReference type="EMBL" id="QYUO01000001">
    <property type="protein sequence ID" value="RJF97997.1"/>
    <property type="molecule type" value="Genomic_DNA"/>
</dbReference>
<comment type="caution">
    <text evidence="2">The sequence shown here is derived from an EMBL/GenBank/DDBJ whole genome shotgun (WGS) entry which is preliminary data.</text>
</comment>
<dbReference type="Pfam" id="PF19931">
    <property type="entry name" value="DUF6394"/>
    <property type="match status" value="1"/>
</dbReference>
<feature type="transmembrane region" description="Helical" evidence="1">
    <location>
        <begin position="61"/>
        <end position="87"/>
    </location>
</feature>
<dbReference type="OrthoDB" id="3295158at2"/>
<feature type="transmembrane region" description="Helical" evidence="1">
    <location>
        <begin position="99"/>
        <end position="120"/>
    </location>
</feature>
<keyword evidence="1" id="KW-1133">Transmembrane helix</keyword>